<dbReference type="EMBL" id="FOFR01000010">
    <property type="protein sequence ID" value="SER33686.1"/>
    <property type="molecule type" value="Genomic_DNA"/>
</dbReference>
<keyword evidence="1" id="KW-0805">Transcription regulation</keyword>
<dbReference type="PANTHER" id="PTHR30055">
    <property type="entry name" value="HTH-TYPE TRANSCRIPTIONAL REGULATOR RUTR"/>
    <property type="match status" value="1"/>
</dbReference>
<evidence type="ECO:0000256" key="1">
    <source>
        <dbReference type="ARBA" id="ARBA00023015"/>
    </source>
</evidence>
<evidence type="ECO:0000313" key="7">
    <source>
        <dbReference type="Proteomes" id="UP000199352"/>
    </source>
</evidence>
<dbReference type="STRING" id="402600.SAMN05216188_110138"/>
<dbReference type="Pfam" id="PF00440">
    <property type="entry name" value="TetR_N"/>
    <property type="match status" value="1"/>
</dbReference>
<dbReference type="PRINTS" id="PR00455">
    <property type="entry name" value="HTHTETR"/>
</dbReference>
<accession>A0A1H9NCL2</accession>
<evidence type="ECO:0000256" key="3">
    <source>
        <dbReference type="ARBA" id="ARBA00023163"/>
    </source>
</evidence>
<dbReference type="Proteomes" id="UP000199352">
    <property type="component" value="Unassembled WGS sequence"/>
</dbReference>
<keyword evidence="2 4" id="KW-0238">DNA-binding</keyword>
<name>A0A1H9NCL2_9PSEU</name>
<dbReference type="PROSITE" id="PS50977">
    <property type="entry name" value="HTH_TETR_2"/>
    <property type="match status" value="1"/>
</dbReference>
<dbReference type="AlphaFoldDB" id="A0A1H9NCL2"/>
<reference evidence="7" key="1">
    <citation type="submission" date="2016-10" db="EMBL/GenBank/DDBJ databases">
        <authorList>
            <person name="Varghese N."/>
            <person name="Submissions S."/>
        </authorList>
    </citation>
    <scope>NUCLEOTIDE SEQUENCE [LARGE SCALE GENOMIC DNA]</scope>
    <source>
        <strain evidence="7">CGMCC 4.3525</strain>
    </source>
</reference>
<evidence type="ECO:0000259" key="5">
    <source>
        <dbReference type="PROSITE" id="PS50977"/>
    </source>
</evidence>
<evidence type="ECO:0000256" key="2">
    <source>
        <dbReference type="ARBA" id="ARBA00023125"/>
    </source>
</evidence>
<sequence length="182" mass="19865">MRADARRNLERIRAAASEAFAEHGLDAPLEDIARRAGVSAGTIYHRFGSREGLMDAAVSDIAARKLDAAIAATTGTTPWERFESYVSALGEVQAADPAFNDVVALRYPHAGELRSVHERAIAQAETLMRAAQADGSLRPDADPSDIGRLIWLNAQAIRLGGDWWRRGLGFFLDGLSRTRHDQ</sequence>
<feature type="domain" description="HTH tetR-type" evidence="5">
    <location>
        <begin position="6"/>
        <end position="65"/>
    </location>
</feature>
<keyword evidence="7" id="KW-1185">Reference proteome</keyword>
<dbReference type="GO" id="GO:0000976">
    <property type="term" value="F:transcription cis-regulatory region binding"/>
    <property type="evidence" value="ECO:0007669"/>
    <property type="project" value="TreeGrafter"/>
</dbReference>
<feature type="DNA-binding region" description="H-T-H motif" evidence="4">
    <location>
        <begin position="28"/>
        <end position="47"/>
    </location>
</feature>
<dbReference type="SUPFAM" id="SSF46689">
    <property type="entry name" value="Homeodomain-like"/>
    <property type="match status" value="1"/>
</dbReference>
<dbReference type="InterPro" id="IPR009057">
    <property type="entry name" value="Homeodomain-like_sf"/>
</dbReference>
<evidence type="ECO:0000313" key="6">
    <source>
        <dbReference type="EMBL" id="SER33686.1"/>
    </source>
</evidence>
<evidence type="ECO:0000256" key="4">
    <source>
        <dbReference type="PROSITE-ProRule" id="PRU00335"/>
    </source>
</evidence>
<dbReference type="Gene3D" id="1.10.357.10">
    <property type="entry name" value="Tetracycline Repressor, domain 2"/>
    <property type="match status" value="1"/>
</dbReference>
<dbReference type="PANTHER" id="PTHR30055:SF234">
    <property type="entry name" value="HTH-TYPE TRANSCRIPTIONAL REGULATOR BETI"/>
    <property type="match status" value="1"/>
</dbReference>
<dbReference type="InterPro" id="IPR050109">
    <property type="entry name" value="HTH-type_TetR-like_transc_reg"/>
</dbReference>
<organism evidence="6 7">
    <name type="scientific">Lentzea xinjiangensis</name>
    <dbReference type="NCBI Taxonomy" id="402600"/>
    <lineage>
        <taxon>Bacteria</taxon>
        <taxon>Bacillati</taxon>
        <taxon>Actinomycetota</taxon>
        <taxon>Actinomycetes</taxon>
        <taxon>Pseudonocardiales</taxon>
        <taxon>Pseudonocardiaceae</taxon>
        <taxon>Lentzea</taxon>
    </lineage>
</organism>
<gene>
    <name evidence="6" type="ORF">SAMN05216188_110138</name>
</gene>
<protein>
    <submittedName>
        <fullName evidence="6">Transcriptional regulator, TetR family</fullName>
    </submittedName>
</protein>
<keyword evidence="3" id="KW-0804">Transcription</keyword>
<dbReference type="InterPro" id="IPR036271">
    <property type="entry name" value="Tet_transcr_reg_TetR-rel_C_sf"/>
</dbReference>
<dbReference type="OrthoDB" id="9795011at2"/>
<dbReference type="RefSeq" id="WP_089953444.1">
    <property type="nucleotide sequence ID" value="NZ_FOFR01000010.1"/>
</dbReference>
<proteinExistence type="predicted"/>
<dbReference type="InterPro" id="IPR001647">
    <property type="entry name" value="HTH_TetR"/>
</dbReference>
<dbReference type="GO" id="GO:0003700">
    <property type="term" value="F:DNA-binding transcription factor activity"/>
    <property type="evidence" value="ECO:0007669"/>
    <property type="project" value="TreeGrafter"/>
</dbReference>
<dbReference type="SUPFAM" id="SSF48498">
    <property type="entry name" value="Tetracyclin repressor-like, C-terminal domain"/>
    <property type="match status" value="1"/>
</dbReference>